<protein>
    <recommendedName>
        <fullName evidence="4">CopL family metal-binding regulatory protein</fullName>
    </recommendedName>
</protein>
<dbReference type="Proteomes" id="UP001235094">
    <property type="component" value="Unassembled WGS sequence"/>
</dbReference>
<evidence type="ECO:0000313" key="3">
    <source>
        <dbReference type="Proteomes" id="UP001235094"/>
    </source>
</evidence>
<organism evidence="2 3">
    <name type="scientific">Ancylobacter amanitiformis</name>
    <dbReference type="NCBI Taxonomy" id="217069"/>
    <lineage>
        <taxon>Bacteria</taxon>
        <taxon>Pseudomonadati</taxon>
        <taxon>Pseudomonadota</taxon>
        <taxon>Alphaproteobacteria</taxon>
        <taxon>Hyphomicrobiales</taxon>
        <taxon>Xanthobacteraceae</taxon>
        <taxon>Ancylobacter</taxon>
    </lineage>
</organism>
<keyword evidence="3" id="KW-1185">Reference proteome</keyword>
<comment type="caution">
    <text evidence="2">The sequence shown here is derived from an EMBL/GenBank/DDBJ whole genome shotgun (WGS) entry which is preliminary data.</text>
</comment>
<sequence>MIFLTVLAFSATGTAWGIASSLNASNLGKVHNAPIESSQTAGPHGHGSTELSKSSACLEADGSDCASHHRQGDKSSSCCAMACHTAIPASACVIAVIAFVRTIDHPSLETGVKESAAARLERPPRLADV</sequence>
<name>A0ABU0LWZ2_9HYPH</name>
<gene>
    <name evidence="2" type="ORF">QOZ99_004108</name>
</gene>
<proteinExistence type="predicted"/>
<dbReference type="EMBL" id="JAUSVR010000023">
    <property type="protein sequence ID" value="MDQ0513190.1"/>
    <property type="molecule type" value="Genomic_DNA"/>
</dbReference>
<evidence type="ECO:0000256" key="1">
    <source>
        <dbReference type="SAM" id="MobiDB-lite"/>
    </source>
</evidence>
<evidence type="ECO:0000313" key="2">
    <source>
        <dbReference type="EMBL" id="MDQ0513190.1"/>
    </source>
</evidence>
<feature type="region of interest" description="Disordered" evidence="1">
    <location>
        <begin position="34"/>
        <end position="53"/>
    </location>
</feature>
<evidence type="ECO:0008006" key="4">
    <source>
        <dbReference type="Google" id="ProtNLM"/>
    </source>
</evidence>
<reference evidence="2 3" key="1">
    <citation type="submission" date="2023-07" db="EMBL/GenBank/DDBJ databases">
        <title>Genomic Encyclopedia of Type Strains, Phase IV (KMG-IV): sequencing the most valuable type-strain genomes for metagenomic binning, comparative biology and taxonomic classification.</title>
        <authorList>
            <person name="Goeker M."/>
        </authorList>
    </citation>
    <scope>NUCLEOTIDE SEQUENCE [LARGE SCALE GENOMIC DNA]</scope>
    <source>
        <strain evidence="2 3">DSM 15561</strain>
    </source>
</reference>
<dbReference type="RefSeq" id="WP_306891829.1">
    <property type="nucleotide sequence ID" value="NZ_JAUSVR010000023.1"/>
</dbReference>
<accession>A0ABU0LWZ2</accession>